<feature type="domain" description="Potassium channel" evidence="4">
    <location>
        <begin position="19"/>
        <end position="88"/>
    </location>
</feature>
<dbReference type="AlphaFoldDB" id="A0A7J5AAZ7"/>
<keyword evidence="2" id="KW-1133">Transmembrane helix</keyword>
<dbReference type="SUPFAM" id="SSF116726">
    <property type="entry name" value="TrkA C-terminal domain-like"/>
    <property type="match status" value="1"/>
</dbReference>
<dbReference type="Gene3D" id="3.30.70.1450">
    <property type="entry name" value="Regulator of K+ conductance, C-terminal domain"/>
    <property type="match status" value="1"/>
</dbReference>
<dbReference type="SUPFAM" id="SSF51735">
    <property type="entry name" value="NAD(P)-binding Rossmann-fold domains"/>
    <property type="match status" value="1"/>
</dbReference>
<proteinExistence type="predicted"/>
<dbReference type="Gene3D" id="3.40.50.720">
    <property type="entry name" value="NAD(P)-binding Rossmann-like Domain"/>
    <property type="match status" value="1"/>
</dbReference>
<dbReference type="PANTHER" id="PTHR43833">
    <property type="entry name" value="POTASSIUM CHANNEL PROTEIN 2-RELATED-RELATED"/>
    <property type="match status" value="1"/>
</dbReference>
<feature type="transmembrane region" description="Helical" evidence="2">
    <location>
        <begin position="63"/>
        <end position="89"/>
    </location>
</feature>
<dbReference type="GO" id="GO:0006813">
    <property type="term" value="P:potassium ion transport"/>
    <property type="evidence" value="ECO:0007669"/>
    <property type="project" value="InterPro"/>
</dbReference>
<dbReference type="InterPro" id="IPR003148">
    <property type="entry name" value="RCK_N"/>
</dbReference>
<dbReference type="RefSeq" id="WP_150900726.1">
    <property type="nucleotide sequence ID" value="NZ_WAAU01000028.1"/>
</dbReference>
<dbReference type="OrthoDB" id="9799090at2"/>
<dbReference type="InterPro" id="IPR013099">
    <property type="entry name" value="K_chnl_dom"/>
</dbReference>
<reference evidence="5 6" key="1">
    <citation type="submission" date="2019-09" db="EMBL/GenBank/DDBJ databases">
        <authorList>
            <person name="Cao W.R."/>
        </authorList>
    </citation>
    <scope>NUCLEOTIDE SEQUENCE [LARGE SCALE GENOMIC DNA]</scope>
    <source>
        <strain evidence="6">a4</strain>
    </source>
</reference>
<evidence type="ECO:0000313" key="6">
    <source>
        <dbReference type="Proteomes" id="UP000467305"/>
    </source>
</evidence>
<dbReference type="GO" id="GO:0005886">
    <property type="term" value="C:plasma membrane"/>
    <property type="evidence" value="ECO:0007669"/>
    <property type="project" value="UniProtKB-SubCell"/>
</dbReference>
<keyword evidence="2" id="KW-0472">Membrane</keyword>
<evidence type="ECO:0000256" key="1">
    <source>
        <dbReference type="ARBA" id="ARBA00004651"/>
    </source>
</evidence>
<accession>A0A7J5AAZ7</accession>
<evidence type="ECO:0000259" key="4">
    <source>
        <dbReference type="Pfam" id="PF07885"/>
    </source>
</evidence>
<dbReference type="Gene3D" id="1.10.287.70">
    <property type="match status" value="1"/>
</dbReference>
<feature type="transmembrane region" description="Helical" evidence="2">
    <location>
        <begin position="7"/>
        <end position="27"/>
    </location>
</feature>
<dbReference type="PANTHER" id="PTHR43833:SF9">
    <property type="entry name" value="POTASSIUM CHANNEL PROTEIN YUGO-RELATED"/>
    <property type="match status" value="1"/>
</dbReference>
<keyword evidence="5" id="KW-0406">Ion transport</keyword>
<dbReference type="Pfam" id="PF07885">
    <property type="entry name" value="Ion_trans_2"/>
    <property type="match status" value="1"/>
</dbReference>
<organism evidence="5 6">
    <name type="scientific">Tenacibaculum aiptasiae</name>
    <dbReference type="NCBI Taxonomy" id="426481"/>
    <lineage>
        <taxon>Bacteria</taxon>
        <taxon>Pseudomonadati</taxon>
        <taxon>Bacteroidota</taxon>
        <taxon>Flavobacteriia</taxon>
        <taxon>Flavobacteriales</taxon>
        <taxon>Flavobacteriaceae</taxon>
        <taxon>Tenacibaculum</taxon>
    </lineage>
</organism>
<sequence>MSTKQKLTLLLIIAAIYNLLVYGLYYFESNFENTNIHNLADAYWYSLVTLTTVGYGDFYPITFWGRLIGILFVLGSLGMLGYIVTELSLKISEYLKKREMGYFGTDMNNHCIIIGWNTFSKQVAEQIINAGEDLAIVVNQESDLKTIKQIYSDKNCFVLLADLNDYKALEKINITNSRRVYISFENDTDSLVYTISLKKRFEKVNCVVAIENIELKSSFNYLGVQFIIPKKEIVSKFIASYIFEPNVALLTEDLISTSNDKSNLDICETKLTANHNYINTRFLDTYIDLKEKSGITLVALSRDEQLIKNPENNLILKENDVLVYIANGENKLYLN</sequence>
<keyword evidence="6" id="KW-1185">Reference proteome</keyword>
<evidence type="ECO:0000259" key="3">
    <source>
        <dbReference type="Pfam" id="PF02254"/>
    </source>
</evidence>
<gene>
    <name evidence="5" type="ORF">F7018_14035</name>
</gene>
<keyword evidence="5" id="KW-0407">Ion channel</keyword>
<dbReference type="InterPro" id="IPR036291">
    <property type="entry name" value="NAD(P)-bd_dom_sf"/>
</dbReference>
<dbReference type="PRINTS" id="PR00169">
    <property type="entry name" value="KCHANNEL"/>
</dbReference>
<dbReference type="GO" id="GO:0034220">
    <property type="term" value="P:monoatomic ion transmembrane transport"/>
    <property type="evidence" value="ECO:0007669"/>
    <property type="project" value="UniProtKB-KW"/>
</dbReference>
<evidence type="ECO:0000256" key="2">
    <source>
        <dbReference type="SAM" id="Phobius"/>
    </source>
</evidence>
<comment type="subcellular location">
    <subcellularLocation>
        <location evidence="1">Cell membrane</location>
        <topology evidence="1">Multi-pass membrane protein</topology>
    </subcellularLocation>
</comment>
<protein>
    <submittedName>
        <fullName evidence="5">Potassium channel protein</fullName>
    </submittedName>
</protein>
<dbReference type="SUPFAM" id="SSF81324">
    <property type="entry name" value="Voltage-gated potassium channels"/>
    <property type="match status" value="1"/>
</dbReference>
<dbReference type="Proteomes" id="UP000467305">
    <property type="component" value="Unassembled WGS sequence"/>
</dbReference>
<feature type="domain" description="RCK N-terminal" evidence="3">
    <location>
        <begin position="112"/>
        <end position="228"/>
    </location>
</feature>
<evidence type="ECO:0000313" key="5">
    <source>
        <dbReference type="EMBL" id="KAB1154643.1"/>
    </source>
</evidence>
<keyword evidence="5" id="KW-0813">Transport</keyword>
<dbReference type="InterPro" id="IPR036721">
    <property type="entry name" value="RCK_C_sf"/>
</dbReference>
<comment type="caution">
    <text evidence="5">The sequence shown here is derived from an EMBL/GenBank/DDBJ whole genome shotgun (WGS) entry which is preliminary data.</text>
</comment>
<keyword evidence="2" id="KW-0812">Transmembrane</keyword>
<name>A0A7J5AAZ7_9FLAO</name>
<dbReference type="Pfam" id="PF02254">
    <property type="entry name" value="TrkA_N"/>
    <property type="match status" value="1"/>
</dbReference>
<dbReference type="EMBL" id="WAAU01000028">
    <property type="protein sequence ID" value="KAB1154643.1"/>
    <property type="molecule type" value="Genomic_DNA"/>
</dbReference>
<dbReference type="InterPro" id="IPR050721">
    <property type="entry name" value="Trk_Ktr_HKT_K-transport"/>
</dbReference>